<organism evidence="7 8">
    <name type="scientific">Nocardia goodfellowii</name>
    <dbReference type="NCBI Taxonomy" id="882446"/>
    <lineage>
        <taxon>Bacteria</taxon>
        <taxon>Bacillati</taxon>
        <taxon>Actinomycetota</taxon>
        <taxon>Actinomycetes</taxon>
        <taxon>Mycobacteriales</taxon>
        <taxon>Nocardiaceae</taxon>
        <taxon>Nocardia</taxon>
    </lineage>
</organism>
<reference evidence="7 8" key="1">
    <citation type="submission" date="2021-03" db="EMBL/GenBank/DDBJ databases">
        <title>Sequencing the genomes of 1000 actinobacteria strains.</title>
        <authorList>
            <person name="Klenk H.-P."/>
        </authorList>
    </citation>
    <scope>NUCLEOTIDE SEQUENCE [LARGE SCALE GENOMIC DNA]</scope>
    <source>
        <strain evidence="7 8">DSM 45516</strain>
    </source>
</reference>
<comment type="similarity">
    <text evidence="1">Belongs to the sigma-70 factor family. ECF subfamily.</text>
</comment>
<dbReference type="InterPro" id="IPR000792">
    <property type="entry name" value="Tscrpt_reg_LuxR_C"/>
</dbReference>
<evidence type="ECO:0000259" key="6">
    <source>
        <dbReference type="SMART" id="SM00421"/>
    </source>
</evidence>
<dbReference type="InterPro" id="IPR014284">
    <property type="entry name" value="RNA_pol_sigma-70_dom"/>
</dbReference>
<dbReference type="PANTHER" id="PTHR43133:SF8">
    <property type="entry name" value="RNA POLYMERASE SIGMA FACTOR HI_1459-RELATED"/>
    <property type="match status" value="1"/>
</dbReference>
<evidence type="ECO:0000256" key="4">
    <source>
        <dbReference type="ARBA" id="ARBA00023125"/>
    </source>
</evidence>
<evidence type="ECO:0000256" key="3">
    <source>
        <dbReference type="ARBA" id="ARBA00023082"/>
    </source>
</evidence>
<name>A0ABS4QFX0_9NOCA</name>
<dbReference type="Proteomes" id="UP001519325">
    <property type="component" value="Unassembled WGS sequence"/>
</dbReference>
<sequence length="206" mass="23075">MVEIERLFRLHSAAVYRYAHKALRGDTVQAEDIVQQVFVAVTEQYGRDFFGISDQHAQQLIMKIAARRVIDVRRKQAASRSNGMTPLDDAVLPAVDKTGSALSDPADRVASHDAIRRFWFAVSRELTDTEYQVALLAWALQRPDEEIAAALAVTVSTVYSHKSRARRKIRHIMEGAGIQILFPSEERFIAPGYRVLGARAEGEVQA</sequence>
<dbReference type="NCBIfam" id="TIGR02937">
    <property type="entry name" value="sigma70-ECF"/>
    <property type="match status" value="1"/>
</dbReference>
<dbReference type="InterPro" id="IPR039425">
    <property type="entry name" value="RNA_pol_sigma-70-like"/>
</dbReference>
<dbReference type="PANTHER" id="PTHR43133">
    <property type="entry name" value="RNA POLYMERASE ECF-TYPE SIGMA FACTO"/>
    <property type="match status" value="1"/>
</dbReference>
<protein>
    <submittedName>
        <fullName evidence="7">RNA polymerase sigma factor (Sigma-70 family)</fullName>
    </submittedName>
</protein>
<evidence type="ECO:0000313" key="7">
    <source>
        <dbReference type="EMBL" id="MBP2190590.1"/>
    </source>
</evidence>
<dbReference type="EMBL" id="JAGGMR010000001">
    <property type="protein sequence ID" value="MBP2190590.1"/>
    <property type="molecule type" value="Genomic_DNA"/>
</dbReference>
<keyword evidence="4" id="KW-0238">DNA-binding</keyword>
<dbReference type="InterPro" id="IPR013324">
    <property type="entry name" value="RNA_pol_sigma_r3/r4-like"/>
</dbReference>
<dbReference type="InterPro" id="IPR036388">
    <property type="entry name" value="WH-like_DNA-bd_sf"/>
</dbReference>
<keyword evidence="5" id="KW-0804">Transcription</keyword>
<dbReference type="SUPFAM" id="SSF88659">
    <property type="entry name" value="Sigma3 and sigma4 domains of RNA polymerase sigma factors"/>
    <property type="match status" value="1"/>
</dbReference>
<keyword evidence="2" id="KW-0805">Transcription regulation</keyword>
<keyword evidence="3" id="KW-0731">Sigma factor</keyword>
<keyword evidence="8" id="KW-1185">Reference proteome</keyword>
<dbReference type="SMART" id="SM00421">
    <property type="entry name" value="HTH_LUXR"/>
    <property type="match status" value="1"/>
</dbReference>
<dbReference type="Gene3D" id="1.10.1740.10">
    <property type="match status" value="1"/>
</dbReference>
<accession>A0ABS4QFX0</accession>
<comment type="caution">
    <text evidence="7">The sequence shown here is derived from an EMBL/GenBank/DDBJ whole genome shotgun (WGS) entry which is preliminary data.</text>
</comment>
<dbReference type="InterPro" id="IPR013325">
    <property type="entry name" value="RNA_pol_sigma_r2"/>
</dbReference>
<dbReference type="RefSeq" id="WP_209890929.1">
    <property type="nucleotide sequence ID" value="NZ_JAGGMR010000001.1"/>
</dbReference>
<evidence type="ECO:0000256" key="5">
    <source>
        <dbReference type="ARBA" id="ARBA00023163"/>
    </source>
</evidence>
<evidence type="ECO:0000313" key="8">
    <source>
        <dbReference type="Proteomes" id="UP001519325"/>
    </source>
</evidence>
<gene>
    <name evidence="7" type="ORF">BJ987_003491</name>
</gene>
<evidence type="ECO:0000256" key="2">
    <source>
        <dbReference type="ARBA" id="ARBA00023015"/>
    </source>
</evidence>
<evidence type="ECO:0000256" key="1">
    <source>
        <dbReference type="ARBA" id="ARBA00010641"/>
    </source>
</evidence>
<feature type="domain" description="HTH luxR-type" evidence="6">
    <location>
        <begin position="123"/>
        <end position="179"/>
    </location>
</feature>
<proteinExistence type="inferred from homology"/>
<dbReference type="Gene3D" id="1.10.10.10">
    <property type="entry name" value="Winged helix-like DNA-binding domain superfamily/Winged helix DNA-binding domain"/>
    <property type="match status" value="1"/>
</dbReference>
<dbReference type="SUPFAM" id="SSF88946">
    <property type="entry name" value="Sigma2 domain of RNA polymerase sigma factors"/>
    <property type="match status" value="1"/>
</dbReference>